<dbReference type="STRING" id="1469144.LI90_166"/>
<dbReference type="AlphaFoldDB" id="A0A132ML76"/>
<keyword evidence="2" id="KW-1185">Reference proteome</keyword>
<gene>
    <name evidence="1" type="ORF">LI90_166</name>
</gene>
<dbReference type="PATRIC" id="fig|1469144.10.peg.241"/>
<organism evidence="1 2">
    <name type="scientific">Carbonactinospora thermoautotrophica</name>
    <dbReference type="NCBI Taxonomy" id="1469144"/>
    <lineage>
        <taxon>Bacteria</taxon>
        <taxon>Bacillati</taxon>
        <taxon>Actinomycetota</taxon>
        <taxon>Actinomycetes</taxon>
        <taxon>Kitasatosporales</taxon>
        <taxon>Carbonactinosporaceae</taxon>
        <taxon>Carbonactinospora</taxon>
    </lineage>
</organism>
<evidence type="ECO:0000313" key="2">
    <source>
        <dbReference type="Proteomes" id="UP000070188"/>
    </source>
</evidence>
<dbReference type="Proteomes" id="UP000070188">
    <property type="component" value="Unassembled WGS sequence"/>
</dbReference>
<accession>A0A132ML76</accession>
<protein>
    <submittedName>
        <fullName evidence="1">Uncharacterized protein</fullName>
    </submittedName>
</protein>
<reference evidence="2" key="1">
    <citation type="submission" date="2015-04" db="EMBL/GenBank/DDBJ databases">
        <title>Physiological reanalysis, assessment of diazotrophy, and genome sequences of multiple isolates of Streptomyces thermoautotrophicus.</title>
        <authorList>
            <person name="MacKellar D.C."/>
            <person name="Lieber L."/>
            <person name="Norman J."/>
            <person name="Bolger A."/>
            <person name="Tobin C."/>
            <person name="Murray J.W."/>
            <person name="Chang R."/>
            <person name="Ford T."/>
            <person name="Nguyen P.Q."/>
            <person name="Woodward J."/>
            <person name="Permingeat H."/>
            <person name="Joshi N.S."/>
            <person name="Silver P.A."/>
            <person name="Usadel B."/>
            <person name="Rutherford A.W."/>
            <person name="Friesen M."/>
            <person name="Prell J."/>
        </authorList>
    </citation>
    <scope>NUCLEOTIDE SEQUENCE [LARGE SCALE GENOMIC DNA]</scope>
    <source>
        <strain evidence="2">H1</strain>
    </source>
</reference>
<proteinExistence type="predicted"/>
<comment type="caution">
    <text evidence="1">The sequence shown here is derived from an EMBL/GenBank/DDBJ whole genome shotgun (WGS) entry which is preliminary data.</text>
</comment>
<dbReference type="EMBL" id="LAXD01000001">
    <property type="protein sequence ID" value="KWW98543.1"/>
    <property type="molecule type" value="Genomic_DNA"/>
</dbReference>
<sequence length="119" mass="12859">MVLLTVLAVGCSDLRNADTGETVERIRRIPGVTEAKARGGGFEGGGNDRVFVTVRTSFSGSTQLFDLVHQVERAIWETYPQRPGTLSLDVSYPMPGGCADQPCGELSTGLGRWFGPREK</sequence>
<name>A0A132ML76_9ACTN</name>
<evidence type="ECO:0000313" key="1">
    <source>
        <dbReference type="EMBL" id="KWW98543.1"/>
    </source>
</evidence>